<keyword evidence="1" id="KW-0472">Membrane</keyword>
<gene>
    <name evidence="2" type="ORF">C5167_044059</name>
</gene>
<keyword evidence="1" id="KW-0812">Transmembrane</keyword>
<evidence type="ECO:0000313" key="3">
    <source>
        <dbReference type="Proteomes" id="UP000316621"/>
    </source>
</evidence>
<evidence type="ECO:0000313" key="2">
    <source>
        <dbReference type="EMBL" id="RZC81495.1"/>
    </source>
</evidence>
<organism evidence="2 3">
    <name type="scientific">Papaver somniferum</name>
    <name type="common">Opium poppy</name>
    <dbReference type="NCBI Taxonomy" id="3469"/>
    <lineage>
        <taxon>Eukaryota</taxon>
        <taxon>Viridiplantae</taxon>
        <taxon>Streptophyta</taxon>
        <taxon>Embryophyta</taxon>
        <taxon>Tracheophyta</taxon>
        <taxon>Spermatophyta</taxon>
        <taxon>Magnoliopsida</taxon>
        <taxon>Ranunculales</taxon>
        <taxon>Papaveraceae</taxon>
        <taxon>Papaveroideae</taxon>
        <taxon>Papaver</taxon>
    </lineage>
</organism>
<feature type="transmembrane region" description="Helical" evidence="1">
    <location>
        <begin position="52"/>
        <end position="69"/>
    </location>
</feature>
<dbReference type="EMBL" id="CM010724">
    <property type="protein sequence ID" value="RZC81495.1"/>
    <property type="molecule type" value="Genomic_DNA"/>
</dbReference>
<accession>A0A4Y7LBC3</accession>
<keyword evidence="3" id="KW-1185">Reference proteome</keyword>
<name>A0A4Y7LBC3_PAPSO</name>
<protein>
    <submittedName>
        <fullName evidence="2">Uncharacterized protein</fullName>
    </submittedName>
</protein>
<evidence type="ECO:0000256" key="1">
    <source>
        <dbReference type="SAM" id="Phobius"/>
    </source>
</evidence>
<dbReference type="Proteomes" id="UP000316621">
    <property type="component" value="Chromosome 10"/>
</dbReference>
<dbReference type="AlphaFoldDB" id="A0A4Y7LBC3"/>
<sequence length="71" mass="8660">MDVMHDEKKNFVYLDLPWTIRIWQVLRIRQISEVYLEANKAKLEMLPRDEGLILPWLYILFIFCVRNLCCC</sequence>
<keyword evidence="1" id="KW-1133">Transmembrane helix</keyword>
<dbReference type="Gramene" id="RZC81495">
    <property type="protein sequence ID" value="RZC81495"/>
    <property type="gene ID" value="C5167_044059"/>
</dbReference>
<proteinExistence type="predicted"/>
<reference evidence="2 3" key="1">
    <citation type="journal article" date="2018" name="Science">
        <title>The opium poppy genome and morphinan production.</title>
        <authorList>
            <person name="Guo L."/>
            <person name="Winzer T."/>
            <person name="Yang X."/>
            <person name="Li Y."/>
            <person name="Ning Z."/>
            <person name="He Z."/>
            <person name="Teodor R."/>
            <person name="Lu Y."/>
            <person name="Bowser T.A."/>
            <person name="Graham I.A."/>
            <person name="Ye K."/>
        </authorList>
    </citation>
    <scope>NUCLEOTIDE SEQUENCE [LARGE SCALE GENOMIC DNA]</scope>
    <source>
        <strain evidence="3">cv. HN1</strain>
        <tissue evidence="2">Leaves</tissue>
    </source>
</reference>